<keyword evidence="2" id="KW-1185">Reference proteome</keyword>
<organism evidence="1 2">
    <name type="scientific">Pluteus cervinus</name>
    <dbReference type="NCBI Taxonomy" id="181527"/>
    <lineage>
        <taxon>Eukaryota</taxon>
        <taxon>Fungi</taxon>
        <taxon>Dikarya</taxon>
        <taxon>Basidiomycota</taxon>
        <taxon>Agaricomycotina</taxon>
        <taxon>Agaricomycetes</taxon>
        <taxon>Agaricomycetidae</taxon>
        <taxon>Agaricales</taxon>
        <taxon>Pluteineae</taxon>
        <taxon>Pluteaceae</taxon>
        <taxon>Pluteus</taxon>
    </lineage>
</organism>
<name>A0ACD3AXG7_9AGAR</name>
<gene>
    <name evidence="1" type="ORF">BDN72DRAFT_838622</name>
</gene>
<proteinExistence type="predicted"/>
<reference evidence="1 2" key="1">
    <citation type="journal article" date="2019" name="Nat. Ecol. Evol.">
        <title>Megaphylogeny resolves global patterns of mushroom evolution.</title>
        <authorList>
            <person name="Varga T."/>
            <person name="Krizsan K."/>
            <person name="Foldi C."/>
            <person name="Dima B."/>
            <person name="Sanchez-Garcia M."/>
            <person name="Sanchez-Ramirez S."/>
            <person name="Szollosi G.J."/>
            <person name="Szarkandi J.G."/>
            <person name="Papp V."/>
            <person name="Albert L."/>
            <person name="Andreopoulos W."/>
            <person name="Angelini C."/>
            <person name="Antonin V."/>
            <person name="Barry K.W."/>
            <person name="Bougher N.L."/>
            <person name="Buchanan P."/>
            <person name="Buyck B."/>
            <person name="Bense V."/>
            <person name="Catcheside P."/>
            <person name="Chovatia M."/>
            <person name="Cooper J."/>
            <person name="Damon W."/>
            <person name="Desjardin D."/>
            <person name="Finy P."/>
            <person name="Geml J."/>
            <person name="Haridas S."/>
            <person name="Hughes K."/>
            <person name="Justo A."/>
            <person name="Karasinski D."/>
            <person name="Kautmanova I."/>
            <person name="Kiss B."/>
            <person name="Kocsube S."/>
            <person name="Kotiranta H."/>
            <person name="LaButti K.M."/>
            <person name="Lechner B.E."/>
            <person name="Liimatainen K."/>
            <person name="Lipzen A."/>
            <person name="Lukacs Z."/>
            <person name="Mihaltcheva S."/>
            <person name="Morgado L.N."/>
            <person name="Niskanen T."/>
            <person name="Noordeloos M.E."/>
            <person name="Ohm R.A."/>
            <person name="Ortiz-Santana B."/>
            <person name="Ovrebo C."/>
            <person name="Racz N."/>
            <person name="Riley R."/>
            <person name="Savchenko A."/>
            <person name="Shiryaev A."/>
            <person name="Soop K."/>
            <person name="Spirin V."/>
            <person name="Szebenyi C."/>
            <person name="Tomsovsky M."/>
            <person name="Tulloss R.E."/>
            <person name="Uehling J."/>
            <person name="Grigoriev I.V."/>
            <person name="Vagvolgyi C."/>
            <person name="Papp T."/>
            <person name="Martin F.M."/>
            <person name="Miettinen O."/>
            <person name="Hibbett D.S."/>
            <person name="Nagy L.G."/>
        </authorList>
    </citation>
    <scope>NUCLEOTIDE SEQUENCE [LARGE SCALE GENOMIC DNA]</scope>
    <source>
        <strain evidence="1 2">NL-1719</strain>
    </source>
</reference>
<dbReference type="Proteomes" id="UP000308600">
    <property type="component" value="Unassembled WGS sequence"/>
</dbReference>
<accession>A0ACD3AXG7</accession>
<sequence>MESFVHLFYALSILVLPAIRWYFNYVFQAGRGNLPPGPQGHWLFGFKAPRMHPWRVYASWEKLYNSSISSFRILHRRTVIINDAHAAVELLNNRASNYSDRPISWMYHEICDRKKSVFNISSLDPRHAQYRRILQSGLGRTSTESYLPIMLAQMQILVAGLTETPKEYQKHLRRNAVAVIMKVAYGYDVVESDPFIAVAEEAAKISGWALQPGRWLVDYFPLLRFIPSSMPGAGWKRQGESWKRRLYSLSDVPHLWVKSQIMSGLYDESFSSRLLRPDGTEFVGAEQEDIIKWCAGGLYAGAVDTTLSALMSFVHLMAVYPEYQRLAQQEIDQVVEAAKCGADDLSLPNACHLRHLPYLTAVLKETLRFAPVSNLALPHKAIEADIYNGHYIPAGATVMPNIWAIMRDSEIYSDPERFNPGRFHSPDSQTPVQTDPRIYAFGFGRRRCPGIHFAETSMMMTMAGILSKFDISLPAGNVSPLPFEFTTGLTSHIKPFDIVITPRQTAN</sequence>
<evidence type="ECO:0000313" key="1">
    <source>
        <dbReference type="EMBL" id="TFK70673.1"/>
    </source>
</evidence>
<evidence type="ECO:0000313" key="2">
    <source>
        <dbReference type="Proteomes" id="UP000308600"/>
    </source>
</evidence>
<protein>
    <submittedName>
        <fullName evidence="1">Cytochrome P450</fullName>
    </submittedName>
</protein>
<dbReference type="EMBL" id="ML208309">
    <property type="protein sequence ID" value="TFK70673.1"/>
    <property type="molecule type" value="Genomic_DNA"/>
</dbReference>